<organism evidence="2 3">
    <name type="scientific">Papaver nudicaule</name>
    <name type="common">Iceland poppy</name>
    <dbReference type="NCBI Taxonomy" id="74823"/>
    <lineage>
        <taxon>Eukaryota</taxon>
        <taxon>Viridiplantae</taxon>
        <taxon>Streptophyta</taxon>
        <taxon>Embryophyta</taxon>
        <taxon>Tracheophyta</taxon>
        <taxon>Spermatophyta</taxon>
        <taxon>Magnoliopsida</taxon>
        <taxon>Ranunculales</taxon>
        <taxon>Papaveraceae</taxon>
        <taxon>Papaveroideae</taxon>
        <taxon>Papaver</taxon>
    </lineage>
</organism>
<dbReference type="EMBL" id="JAJJMA010335307">
    <property type="protein sequence ID" value="MCL7051128.1"/>
    <property type="molecule type" value="Genomic_DNA"/>
</dbReference>
<evidence type="ECO:0000256" key="1">
    <source>
        <dbReference type="SAM" id="Phobius"/>
    </source>
</evidence>
<dbReference type="PANTHER" id="PTHR33133:SF24">
    <property type="entry name" value="OS01G0800300 PROTEIN"/>
    <property type="match status" value="1"/>
</dbReference>
<dbReference type="Proteomes" id="UP001177140">
    <property type="component" value="Unassembled WGS sequence"/>
</dbReference>
<reference evidence="2" key="1">
    <citation type="submission" date="2022-03" db="EMBL/GenBank/DDBJ databases">
        <title>A functionally conserved STORR gene fusion in Papaver species that diverged 16.8 million years ago.</title>
        <authorList>
            <person name="Catania T."/>
        </authorList>
    </citation>
    <scope>NUCLEOTIDE SEQUENCE</scope>
    <source>
        <strain evidence="2">S-191538</strain>
    </source>
</reference>
<keyword evidence="1" id="KW-1133">Transmembrane helix</keyword>
<feature type="transmembrane region" description="Helical" evidence="1">
    <location>
        <begin position="137"/>
        <end position="162"/>
    </location>
</feature>
<feature type="transmembrane region" description="Helical" evidence="1">
    <location>
        <begin position="66"/>
        <end position="85"/>
    </location>
</feature>
<feature type="transmembrane region" description="Helical" evidence="1">
    <location>
        <begin position="106"/>
        <end position="131"/>
    </location>
</feature>
<accession>A0AA41W1L9</accession>
<proteinExistence type="predicted"/>
<evidence type="ECO:0000313" key="3">
    <source>
        <dbReference type="Proteomes" id="UP001177140"/>
    </source>
</evidence>
<dbReference type="AlphaFoldDB" id="A0AA41W1L9"/>
<keyword evidence="1" id="KW-0812">Transmembrane</keyword>
<protein>
    <submittedName>
        <fullName evidence="2">Uncharacterized protein</fullName>
    </submittedName>
</protein>
<keyword evidence="3" id="KW-1185">Reference proteome</keyword>
<feature type="transmembrane region" description="Helical" evidence="1">
    <location>
        <begin position="27"/>
        <end position="46"/>
    </location>
</feature>
<comment type="caution">
    <text evidence="2">The sequence shown here is derived from an EMBL/GenBank/DDBJ whole genome shotgun (WGS) entry which is preliminary data.</text>
</comment>
<sequence>MDFIYVSRPVSYDISILHAIPDIVKRLLITSIYILPLLIGAYLANFASLSLMPLSFSLLSMVSPSLSFDACIIAFWNLANVISVLKPNTHGFLAMKKSKQFLPGNSFIAIFLVSLYLLAADVILLIANLFMHMNIHIIVRILLVAFWVIIMGGGLNFVGLIWQSALYYQCKSYHKQVIDKKVLYEHLHGKESGNNISTEGNNIQV</sequence>
<dbReference type="PANTHER" id="PTHR33133">
    <property type="entry name" value="OS08G0107100 PROTEIN-RELATED"/>
    <property type="match status" value="1"/>
</dbReference>
<gene>
    <name evidence="2" type="ORF">MKW94_009879</name>
</gene>
<keyword evidence="1" id="KW-0472">Membrane</keyword>
<name>A0AA41W1L9_PAPNU</name>
<evidence type="ECO:0000313" key="2">
    <source>
        <dbReference type="EMBL" id="MCL7051128.1"/>
    </source>
</evidence>